<reference evidence="4" key="1">
    <citation type="journal article" date="2019" name="Int. J. Syst. Evol. Microbiol.">
        <title>The Global Catalogue of Microorganisms (GCM) 10K type strain sequencing project: providing services to taxonomists for standard genome sequencing and annotation.</title>
        <authorList>
            <consortium name="The Broad Institute Genomics Platform"/>
            <consortium name="The Broad Institute Genome Sequencing Center for Infectious Disease"/>
            <person name="Wu L."/>
            <person name="Ma J."/>
        </authorList>
    </citation>
    <scope>NUCLEOTIDE SEQUENCE [LARGE SCALE GENOMIC DNA]</scope>
    <source>
        <strain evidence="4">CGMCC 4.7289</strain>
    </source>
</reference>
<accession>A0ABV8M148</accession>
<feature type="transmembrane region" description="Helical" evidence="2">
    <location>
        <begin position="51"/>
        <end position="71"/>
    </location>
</feature>
<evidence type="ECO:0000256" key="1">
    <source>
        <dbReference type="SAM" id="MobiDB-lite"/>
    </source>
</evidence>
<evidence type="ECO:0000256" key="2">
    <source>
        <dbReference type="SAM" id="Phobius"/>
    </source>
</evidence>
<gene>
    <name evidence="3" type="ORF">ACFOZ4_37375</name>
</gene>
<feature type="region of interest" description="Disordered" evidence="1">
    <location>
        <begin position="1"/>
        <end position="39"/>
    </location>
</feature>
<evidence type="ECO:0008006" key="5">
    <source>
        <dbReference type="Google" id="ProtNLM"/>
    </source>
</evidence>
<dbReference type="RefSeq" id="WP_253751085.1">
    <property type="nucleotide sequence ID" value="NZ_JAMZDZ010000001.1"/>
</dbReference>
<evidence type="ECO:0000313" key="3">
    <source>
        <dbReference type="EMBL" id="MFC4136311.1"/>
    </source>
</evidence>
<comment type="caution">
    <text evidence="3">The sequence shown here is derived from an EMBL/GenBank/DDBJ whole genome shotgun (WGS) entry which is preliminary data.</text>
</comment>
<feature type="compositionally biased region" description="Basic and acidic residues" evidence="1">
    <location>
        <begin position="1"/>
        <end position="11"/>
    </location>
</feature>
<dbReference type="EMBL" id="JBHSAY010000029">
    <property type="protein sequence ID" value="MFC4136311.1"/>
    <property type="molecule type" value="Genomic_DNA"/>
</dbReference>
<dbReference type="Proteomes" id="UP001595816">
    <property type="component" value="Unassembled WGS sequence"/>
</dbReference>
<keyword evidence="2" id="KW-1133">Transmembrane helix</keyword>
<keyword evidence="2" id="KW-0472">Membrane</keyword>
<keyword evidence="4" id="KW-1185">Reference proteome</keyword>
<feature type="transmembrane region" description="Helical" evidence="2">
    <location>
        <begin position="77"/>
        <end position="96"/>
    </location>
</feature>
<proteinExistence type="predicted"/>
<sequence length="104" mass="11176">MTNQPTHDRYPQIRPTSGYADSRISATGPGPGAGVDADPERSAMLSARTGIVITILIGQLWALAVAVDAWMSGTVATAWWLAAFQVASFIVAYAVWRAGDRRDR</sequence>
<protein>
    <recommendedName>
        <fullName evidence="5">DUF2530 domain-containing protein</fullName>
    </recommendedName>
</protein>
<evidence type="ECO:0000313" key="4">
    <source>
        <dbReference type="Proteomes" id="UP001595816"/>
    </source>
</evidence>
<organism evidence="3 4">
    <name type="scientific">Hamadaea flava</name>
    <dbReference type="NCBI Taxonomy" id="1742688"/>
    <lineage>
        <taxon>Bacteria</taxon>
        <taxon>Bacillati</taxon>
        <taxon>Actinomycetota</taxon>
        <taxon>Actinomycetes</taxon>
        <taxon>Micromonosporales</taxon>
        <taxon>Micromonosporaceae</taxon>
        <taxon>Hamadaea</taxon>
    </lineage>
</organism>
<name>A0ABV8M148_9ACTN</name>
<keyword evidence="2" id="KW-0812">Transmembrane</keyword>